<dbReference type="Pfam" id="PF01266">
    <property type="entry name" value="DAO"/>
    <property type="match status" value="1"/>
</dbReference>
<keyword evidence="8" id="KW-1185">Reference proteome</keyword>
<evidence type="ECO:0000256" key="1">
    <source>
        <dbReference type="ARBA" id="ARBA00004948"/>
    </source>
</evidence>
<proteinExistence type="predicted"/>
<accession>A0A137ZKS5</accession>
<evidence type="ECO:0000256" key="4">
    <source>
        <dbReference type="ARBA" id="ARBA00049872"/>
    </source>
</evidence>
<keyword evidence="2" id="KW-0784">Thiamine biosynthesis</keyword>
<dbReference type="Gene3D" id="3.50.50.60">
    <property type="entry name" value="FAD/NAD(P)-binding domain"/>
    <property type="match status" value="1"/>
</dbReference>
<sequence>MNKSVSVVGGGTVGLTVAWSLARRGCAVTVVDPEPGSGASWVAGGMIAPYSEAWPGEEELYALGVESLGLWADFAAALQPYADGPLITARGTVWLAMDDGDAADLATVTAAVGDDELFGPLRPSVAIRTVPGAAPRIRAAATAPREIAVDNRLVHRALSAACADAGVAFRADAVGGPSGLEDLGGDAVIVCAGSASGALAADLKVRPVKGEVVRLRCGPSCLPPPTVTVRARVHGRQVYVVPRPDGVVVGATQYENDRDLAPRVGPVVDLLDDAFTVLPFLREYDLLEVTAGLRPTTADNVPVIAPVGGRVFAATGHGRNGILLAPVTGARAADMVLDQEVHAWS</sequence>
<dbReference type="RefSeq" id="WP_068745264.1">
    <property type="nucleotide sequence ID" value="NZ_LSRE01000012.1"/>
</dbReference>
<dbReference type="EMBL" id="LSRE01000012">
    <property type="protein sequence ID" value="KXO98784.1"/>
    <property type="molecule type" value="Genomic_DNA"/>
</dbReference>
<protein>
    <recommendedName>
        <fullName evidence="5">glycine oxidase</fullName>
        <ecNumber evidence="5">1.4.3.19</ecNumber>
    </recommendedName>
</protein>
<dbReference type="Gene3D" id="3.30.9.10">
    <property type="entry name" value="D-Amino Acid Oxidase, subunit A, domain 2"/>
    <property type="match status" value="1"/>
</dbReference>
<comment type="catalytic activity">
    <reaction evidence="4">
        <text>glycine + O2 + H2O = glyoxylate + H2O2 + NH4(+)</text>
        <dbReference type="Rhea" id="RHEA:11532"/>
        <dbReference type="ChEBI" id="CHEBI:15377"/>
        <dbReference type="ChEBI" id="CHEBI:15379"/>
        <dbReference type="ChEBI" id="CHEBI:16240"/>
        <dbReference type="ChEBI" id="CHEBI:28938"/>
        <dbReference type="ChEBI" id="CHEBI:36655"/>
        <dbReference type="ChEBI" id="CHEBI:57305"/>
        <dbReference type="EC" id="1.4.3.19"/>
    </reaction>
</comment>
<dbReference type="PANTHER" id="PTHR13847:SF289">
    <property type="entry name" value="GLYCINE OXIDASE"/>
    <property type="match status" value="1"/>
</dbReference>
<evidence type="ECO:0000313" key="7">
    <source>
        <dbReference type="EMBL" id="KXO98784.1"/>
    </source>
</evidence>
<dbReference type="InterPro" id="IPR036188">
    <property type="entry name" value="FAD/NAD-bd_sf"/>
</dbReference>
<evidence type="ECO:0000256" key="5">
    <source>
        <dbReference type="ARBA" id="ARBA00050018"/>
    </source>
</evidence>
<evidence type="ECO:0000259" key="6">
    <source>
        <dbReference type="Pfam" id="PF01266"/>
    </source>
</evidence>
<gene>
    <name evidence="7" type="ORF">AXK61_02675</name>
</gene>
<dbReference type="Proteomes" id="UP000070409">
    <property type="component" value="Unassembled WGS sequence"/>
</dbReference>
<keyword evidence="3" id="KW-0560">Oxidoreductase</keyword>
<dbReference type="SUPFAM" id="SSF54373">
    <property type="entry name" value="FAD-linked reductases, C-terminal domain"/>
    <property type="match status" value="1"/>
</dbReference>
<organism evidence="7 8">
    <name type="scientific">Tsukamurella pseudospumae</name>
    <dbReference type="NCBI Taxonomy" id="239498"/>
    <lineage>
        <taxon>Bacteria</taxon>
        <taxon>Bacillati</taxon>
        <taxon>Actinomycetota</taxon>
        <taxon>Actinomycetes</taxon>
        <taxon>Mycobacteriales</taxon>
        <taxon>Tsukamurellaceae</taxon>
        <taxon>Tsukamurella</taxon>
    </lineage>
</organism>
<name>A0A137ZKS5_9ACTN</name>
<dbReference type="InterPro" id="IPR012727">
    <property type="entry name" value="Gly_oxidase_ThiO"/>
</dbReference>
<evidence type="ECO:0000256" key="2">
    <source>
        <dbReference type="ARBA" id="ARBA00022977"/>
    </source>
</evidence>
<evidence type="ECO:0000313" key="8">
    <source>
        <dbReference type="Proteomes" id="UP000070409"/>
    </source>
</evidence>
<reference evidence="7 8" key="1">
    <citation type="submission" date="2016-02" db="EMBL/GenBank/DDBJ databases">
        <authorList>
            <person name="Teng J.L."/>
            <person name="Tang Y."/>
            <person name="Huang Y."/>
            <person name="Guo F."/>
            <person name="Wei W."/>
            <person name="Chen J.H."/>
            <person name="Wong S.Y."/>
            <person name="Lau S.K."/>
            <person name="Woo P.C."/>
        </authorList>
    </citation>
    <scope>NUCLEOTIDE SEQUENCE [LARGE SCALE GENOMIC DNA]</scope>
    <source>
        <strain evidence="7 8">JCM 13375</strain>
    </source>
</reference>
<dbReference type="SUPFAM" id="SSF51971">
    <property type="entry name" value="Nucleotide-binding domain"/>
    <property type="match status" value="1"/>
</dbReference>
<comment type="pathway">
    <text evidence="1">Cofactor biosynthesis; thiamine diphosphate biosynthesis.</text>
</comment>
<dbReference type="NCBIfam" id="TIGR02352">
    <property type="entry name" value="thiamin_ThiO"/>
    <property type="match status" value="1"/>
</dbReference>
<dbReference type="PANTHER" id="PTHR13847">
    <property type="entry name" value="SARCOSINE DEHYDROGENASE-RELATED"/>
    <property type="match status" value="1"/>
</dbReference>
<dbReference type="InterPro" id="IPR006076">
    <property type="entry name" value="FAD-dep_OxRdtase"/>
</dbReference>
<feature type="domain" description="FAD dependent oxidoreductase" evidence="6">
    <location>
        <begin position="5"/>
        <end position="335"/>
    </location>
</feature>
<evidence type="ECO:0000256" key="3">
    <source>
        <dbReference type="ARBA" id="ARBA00023002"/>
    </source>
</evidence>
<dbReference type="EC" id="1.4.3.19" evidence="5"/>
<comment type="caution">
    <text evidence="7">The sequence shown here is derived from an EMBL/GenBank/DDBJ whole genome shotgun (WGS) entry which is preliminary data.</text>
</comment>